<dbReference type="EMBL" id="JAULSY010000065">
    <property type="protein sequence ID" value="KAK0667849.1"/>
    <property type="molecule type" value="Genomic_DNA"/>
</dbReference>
<evidence type="ECO:0000259" key="3">
    <source>
        <dbReference type="SMART" id="SM00853"/>
    </source>
</evidence>
<dbReference type="PANTHER" id="PTHR10073">
    <property type="entry name" value="DNA MISMATCH REPAIR PROTEIN MLH, PMS, MUTL"/>
    <property type="match status" value="1"/>
</dbReference>
<keyword evidence="5" id="KW-1185">Reference proteome</keyword>
<feature type="compositionally biased region" description="Polar residues" evidence="2">
    <location>
        <begin position="442"/>
        <end position="462"/>
    </location>
</feature>
<dbReference type="Gene3D" id="3.30.565.10">
    <property type="entry name" value="Histidine kinase-like ATPase, C-terminal domain"/>
    <property type="match status" value="1"/>
</dbReference>
<protein>
    <submittedName>
        <fullName evidence="4">DNA mismatch repair protein MLH3</fullName>
    </submittedName>
</protein>
<accession>A0AA40D934</accession>
<dbReference type="GO" id="GO:0032300">
    <property type="term" value="C:mismatch repair complex"/>
    <property type="evidence" value="ECO:0007669"/>
    <property type="project" value="InterPro"/>
</dbReference>
<reference evidence="4" key="1">
    <citation type="submission" date="2023-06" db="EMBL/GenBank/DDBJ databases">
        <title>Genome-scale phylogeny and comparative genomics of the fungal order Sordariales.</title>
        <authorList>
            <consortium name="Lawrence Berkeley National Laboratory"/>
            <person name="Hensen N."/>
            <person name="Bonometti L."/>
            <person name="Westerberg I."/>
            <person name="Brannstrom I.O."/>
            <person name="Guillou S."/>
            <person name="Cros-Aarteil S."/>
            <person name="Calhoun S."/>
            <person name="Haridas S."/>
            <person name="Kuo A."/>
            <person name="Mondo S."/>
            <person name="Pangilinan J."/>
            <person name="Riley R."/>
            <person name="Labutti K."/>
            <person name="Andreopoulos B."/>
            <person name="Lipzen A."/>
            <person name="Chen C."/>
            <person name="Yanf M."/>
            <person name="Daum C."/>
            <person name="Ng V."/>
            <person name="Clum A."/>
            <person name="Steindorff A."/>
            <person name="Ohm R."/>
            <person name="Martin F."/>
            <person name="Silar P."/>
            <person name="Natvig D."/>
            <person name="Lalanne C."/>
            <person name="Gautier V."/>
            <person name="Ament-Velasquez S.L."/>
            <person name="Kruys A."/>
            <person name="Hutchinson M.I."/>
            <person name="Powell A.J."/>
            <person name="Barry K."/>
            <person name="Miller A.N."/>
            <person name="Grigoriev I.V."/>
            <person name="Debuchy R."/>
            <person name="Gladieux P."/>
            <person name="Thoren M.H."/>
            <person name="Johannesson H."/>
        </authorList>
    </citation>
    <scope>NUCLEOTIDE SEQUENCE</scope>
    <source>
        <strain evidence="4">CBS 307.81</strain>
    </source>
</reference>
<dbReference type="PANTHER" id="PTHR10073:SF47">
    <property type="entry name" value="DNA MISMATCH REPAIR PROTEIN MLH3"/>
    <property type="match status" value="1"/>
</dbReference>
<comment type="similarity">
    <text evidence="1">Belongs to the DNA mismatch repair MutL/HexB family.</text>
</comment>
<dbReference type="GO" id="GO:0006298">
    <property type="term" value="P:mismatch repair"/>
    <property type="evidence" value="ECO:0007669"/>
    <property type="project" value="InterPro"/>
</dbReference>
<dbReference type="InterPro" id="IPR036890">
    <property type="entry name" value="HATPase_C_sf"/>
</dbReference>
<dbReference type="AlphaFoldDB" id="A0AA40D934"/>
<evidence type="ECO:0000313" key="5">
    <source>
        <dbReference type="Proteomes" id="UP001174997"/>
    </source>
</evidence>
<dbReference type="Gene3D" id="3.30.1540.20">
    <property type="entry name" value="MutL, C-terminal domain, dimerisation subdomain"/>
    <property type="match status" value="2"/>
</dbReference>
<evidence type="ECO:0000313" key="4">
    <source>
        <dbReference type="EMBL" id="KAK0667849.1"/>
    </source>
</evidence>
<evidence type="ECO:0000256" key="1">
    <source>
        <dbReference type="ARBA" id="ARBA00006082"/>
    </source>
</evidence>
<dbReference type="InterPro" id="IPR038973">
    <property type="entry name" value="MutL/Mlh/Pms-like"/>
</dbReference>
<dbReference type="GO" id="GO:0005524">
    <property type="term" value="F:ATP binding"/>
    <property type="evidence" value="ECO:0007669"/>
    <property type="project" value="InterPro"/>
</dbReference>
<dbReference type="InterPro" id="IPR042120">
    <property type="entry name" value="MutL_C_dimsub"/>
</dbReference>
<comment type="caution">
    <text evidence="4">The sequence shown here is derived from an EMBL/GenBank/DDBJ whole genome shotgun (WGS) entry which is preliminary data.</text>
</comment>
<dbReference type="GO" id="GO:0016887">
    <property type="term" value="F:ATP hydrolysis activity"/>
    <property type="evidence" value="ECO:0007669"/>
    <property type="project" value="InterPro"/>
</dbReference>
<dbReference type="InterPro" id="IPR037198">
    <property type="entry name" value="MutL_C_sf"/>
</dbReference>
<organism evidence="4 5">
    <name type="scientific">Cercophora samala</name>
    <dbReference type="NCBI Taxonomy" id="330535"/>
    <lineage>
        <taxon>Eukaryota</taxon>
        <taxon>Fungi</taxon>
        <taxon>Dikarya</taxon>
        <taxon>Ascomycota</taxon>
        <taxon>Pezizomycotina</taxon>
        <taxon>Sordariomycetes</taxon>
        <taxon>Sordariomycetidae</taxon>
        <taxon>Sordariales</taxon>
        <taxon>Lasiosphaeriaceae</taxon>
        <taxon>Cercophora</taxon>
    </lineage>
</organism>
<proteinExistence type="inferred from homology"/>
<dbReference type="Proteomes" id="UP001174997">
    <property type="component" value="Unassembled WGS sequence"/>
</dbReference>
<dbReference type="SUPFAM" id="SSF118116">
    <property type="entry name" value="DNA mismatch repair protein MutL"/>
    <property type="match status" value="1"/>
</dbReference>
<dbReference type="SMART" id="SM00853">
    <property type="entry name" value="MutL_C"/>
    <property type="match status" value="1"/>
</dbReference>
<dbReference type="Pfam" id="PF13589">
    <property type="entry name" value="HATPase_c_3"/>
    <property type="match status" value="1"/>
</dbReference>
<sequence>MSIQQLPGDVVAQIKSSTIITSLNTAVCGLLRNSLDAASTKINISIDYGRGNCSVEDNGVGIPPSNFREGGGLGQLHYTSKYPPSGSCHGKHGEFLASLGALSLLTITSHHRDYRSHNSLTIHKSNVVARNMPALPEQRIMGFTSGTRVSVRDLFGFMPVRVKQRATEVERLGTTRYFDRLIHEVVALLLAWPDGATVSLQDSIARRTLSLQTSALADVEKHQRQSARDIVLRTPKLLHAASLLEQESPKSWVSIGATAPGITVRGCVSLEPAATKRVQFIALGIQPFLNEGHSNFLYDEVNGVFVNSSFGTIEEVGVDEDGRPQKMAGFTRKELKPRKGVDRWPMFFLQVILDHDMSSMDADDFLDEKRPNLSIIVDLLQVMAYEFLKKHMFRPRSVHAIERLKAGTDSGSNPAVESKPRIATHLPVTRPASRLSVRTKASRQSTTRGSETRSASPFSSWPKTKHAAQPPADLKRTLSSPLVRTSGGTSVKGSLSAVSDGSETFGDTHNPVTDTSGEPMVWIDPATKIKSIIDPRTGFAMKPKLDSNKRPRLDHSRSSTVLRDWKLNPSSRGQSFFLPTEQPIPRLPQESDTLGCEGGEHGCHGLGIIALENSNNGVSTALEGRISKETLRKAEVLNQVDEKFVLVKVSNQIGTVRGATLDDAPLLIIIDQHAADERFRVETLLKEYFVRDQVDGSSLVAATTHLDKKLFFDLSKQEGELLMRFQQHFAYWGVVYEVSNQDQASRATVEVQALPPSILERCRLEPRLLVELLRSEIWKLHENPSKQAGIVSRLPIGDEADHQWFARFHNCPEGIIELINSRACRSNIMFNDVLTKEQCRELVQKLAACAFPFQCAHGRPSMVPLVHLGPSSSLGSLGMAREKKGKRRLLRDIRKWKESVDRSNQS</sequence>
<dbReference type="SUPFAM" id="SSF55874">
    <property type="entry name" value="ATPase domain of HSP90 chaperone/DNA topoisomerase II/histidine kinase"/>
    <property type="match status" value="1"/>
</dbReference>
<feature type="region of interest" description="Disordered" evidence="2">
    <location>
        <begin position="407"/>
        <end position="519"/>
    </location>
</feature>
<dbReference type="InterPro" id="IPR014790">
    <property type="entry name" value="MutL_C"/>
</dbReference>
<name>A0AA40D934_9PEZI</name>
<feature type="domain" description="MutL C-terminal dimerisation" evidence="3">
    <location>
        <begin position="636"/>
        <end position="834"/>
    </location>
</feature>
<evidence type="ECO:0000256" key="2">
    <source>
        <dbReference type="SAM" id="MobiDB-lite"/>
    </source>
</evidence>
<dbReference type="GO" id="GO:0140664">
    <property type="term" value="F:ATP-dependent DNA damage sensor activity"/>
    <property type="evidence" value="ECO:0007669"/>
    <property type="project" value="InterPro"/>
</dbReference>
<feature type="compositionally biased region" description="Polar residues" evidence="2">
    <location>
        <begin position="477"/>
        <end position="516"/>
    </location>
</feature>
<gene>
    <name evidence="4" type="ORF">QBC41DRAFT_394988</name>
</gene>